<keyword evidence="1" id="KW-0472">Membrane</keyword>
<keyword evidence="1" id="KW-1133">Transmembrane helix</keyword>
<sequence>MYKLKLNASRLADESGRVRLKVVLWIVFTSLAIYGAILVVPQYVSYKMLQYEVRGEADVAHMYTDAQIESRILSKAASWSIDLDQYDIEVIRDYEDIDISISYGVGVVFFGRYEYVFNYDIYVTKPLQET</sequence>
<evidence type="ECO:0000313" key="2">
    <source>
        <dbReference type="EMBL" id="VAV84730.1"/>
    </source>
</evidence>
<protein>
    <recommendedName>
        <fullName evidence="3">DUF4845 domain-containing protein</fullName>
    </recommendedName>
</protein>
<name>A0A3B0QTM3_9ZZZZ</name>
<reference evidence="2" key="1">
    <citation type="submission" date="2018-06" db="EMBL/GenBank/DDBJ databases">
        <authorList>
            <person name="Zhirakovskaya E."/>
        </authorList>
    </citation>
    <scope>NUCLEOTIDE SEQUENCE</scope>
</reference>
<dbReference type="AlphaFoldDB" id="A0A3B0QTM3"/>
<proteinExistence type="predicted"/>
<accession>A0A3B0QTM3</accession>
<organism evidence="2">
    <name type="scientific">hydrothermal vent metagenome</name>
    <dbReference type="NCBI Taxonomy" id="652676"/>
    <lineage>
        <taxon>unclassified sequences</taxon>
        <taxon>metagenomes</taxon>
        <taxon>ecological metagenomes</taxon>
    </lineage>
</organism>
<feature type="transmembrane region" description="Helical" evidence="1">
    <location>
        <begin position="22"/>
        <end position="44"/>
    </location>
</feature>
<evidence type="ECO:0008006" key="3">
    <source>
        <dbReference type="Google" id="ProtNLM"/>
    </source>
</evidence>
<evidence type="ECO:0000256" key="1">
    <source>
        <dbReference type="SAM" id="Phobius"/>
    </source>
</evidence>
<keyword evidence="1" id="KW-0812">Transmembrane</keyword>
<gene>
    <name evidence="2" type="ORF">MNBD_DELTA01-1943</name>
</gene>
<dbReference type="EMBL" id="UOEA01000071">
    <property type="protein sequence ID" value="VAV84730.1"/>
    <property type="molecule type" value="Genomic_DNA"/>
</dbReference>